<protein>
    <submittedName>
        <fullName evidence="1">Uncharacterized protein</fullName>
    </submittedName>
</protein>
<dbReference type="Proteomes" id="UP001500979">
    <property type="component" value="Unassembled WGS sequence"/>
</dbReference>
<evidence type="ECO:0000313" key="1">
    <source>
        <dbReference type="EMBL" id="GAA2773519.1"/>
    </source>
</evidence>
<reference evidence="1 2" key="1">
    <citation type="journal article" date="2019" name="Int. J. Syst. Evol. Microbiol.">
        <title>The Global Catalogue of Microorganisms (GCM) 10K type strain sequencing project: providing services to taxonomists for standard genome sequencing and annotation.</title>
        <authorList>
            <consortium name="The Broad Institute Genomics Platform"/>
            <consortium name="The Broad Institute Genome Sequencing Center for Infectious Disease"/>
            <person name="Wu L."/>
            <person name="Ma J."/>
        </authorList>
    </citation>
    <scope>NUCLEOTIDE SEQUENCE [LARGE SCALE GENOMIC DNA]</scope>
    <source>
        <strain evidence="1 2">JCM 9383</strain>
    </source>
</reference>
<evidence type="ECO:0000313" key="2">
    <source>
        <dbReference type="Proteomes" id="UP001500979"/>
    </source>
</evidence>
<name>A0ABN3V083_9PSEU</name>
<organism evidence="1 2">
    <name type="scientific">Saccharopolyspora taberi</name>
    <dbReference type="NCBI Taxonomy" id="60895"/>
    <lineage>
        <taxon>Bacteria</taxon>
        <taxon>Bacillati</taxon>
        <taxon>Actinomycetota</taxon>
        <taxon>Actinomycetes</taxon>
        <taxon>Pseudonocardiales</taxon>
        <taxon>Pseudonocardiaceae</taxon>
        <taxon>Saccharopolyspora</taxon>
    </lineage>
</organism>
<dbReference type="EMBL" id="BAAAUX010000001">
    <property type="protein sequence ID" value="GAA2773519.1"/>
    <property type="molecule type" value="Genomic_DNA"/>
</dbReference>
<comment type="caution">
    <text evidence="1">The sequence shown here is derived from an EMBL/GenBank/DDBJ whole genome shotgun (WGS) entry which is preliminary data.</text>
</comment>
<proteinExistence type="predicted"/>
<gene>
    <name evidence="1" type="ORF">GCM10010470_01530</name>
</gene>
<keyword evidence="2" id="KW-1185">Reference proteome</keyword>
<accession>A0ABN3V083</accession>
<sequence>MGYMLRISGVSRSMCGPVRPGWDLIDYATPSANPWDYGADPYDDHWFGRWTEWPAW</sequence>